<organism evidence="1 2">
    <name type="scientific">Draconibacterium aestuarii</name>
    <dbReference type="NCBI Taxonomy" id="2998507"/>
    <lineage>
        <taxon>Bacteria</taxon>
        <taxon>Pseudomonadati</taxon>
        <taxon>Bacteroidota</taxon>
        <taxon>Bacteroidia</taxon>
        <taxon>Marinilabiliales</taxon>
        <taxon>Prolixibacteraceae</taxon>
        <taxon>Draconibacterium</taxon>
    </lineage>
</organism>
<proteinExistence type="predicted"/>
<dbReference type="EMBL" id="JAPOHD010000063">
    <property type="protein sequence ID" value="MCY1722794.1"/>
    <property type="molecule type" value="Genomic_DNA"/>
</dbReference>
<keyword evidence="2" id="KW-1185">Reference proteome</keyword>
<sequence>MNKVKMFLNCVSLGIKKIFFKGRDADISHTCVKLKEMAEEVNSIEELKLTEEYALKYSTTTRWQTL</sequence>
<dbReference type="AlphaFoldDB" id="A0A9X3F912"/>
<reference evidence="1" key="1">
    <citation type="submission" date="2022-11" db="EMBL/GenBank/DDBJ databases">
        <title>Marilongibacter aestuarii gen. nov., sp. nov., isolated from tidal flat sediment.</title>
        <authorList>
            <person name="Jiayan W."/>
        </authorList>
    </citation>
    <scope>NUCLEOTIDE SEQUENCE</scope>
    <source>
        <strain evidence="1">Z1-6</strain>
    </source>
</reference>
<dbReference type="Proteomes" id="UP001145087">
    <property type="component" value="Unassembled WGS sequence"/>
</dbReference>
<evidence type="ECO:0000313" key="2">
    <source>
        <dbReference type="Proteomes" id="UP001145087"/>
    </source>
</evidence>
<accession>A0A9X3F912</accession>
<name>A0A9X3F912_9BACT</name>
<gene>
    <name evidence="1" type="ORF">OU798_20775</name>
</gene>
<protein>
    <submittedName>
        <fullName evidence="1">Uncharacterized protein</fullName>
    </submittedName>
</protein>
<evidence type="ECO:0000313" key="1">
    <source>
        <dbReference type="EMBL" id="MCY1722794.1"/>
    </source>
</evidence>
<dbReference type="RefSeq" id="WP_343335119.1">
    <property type="nucleotide sequence ID" value="NZ_JAPOHD010000063.1"/>
</dbReference>
<comment type="caution">
    <text evidence="1">The sequence shown here is derived from an EMBL/GenBank/DDBJ whole genome shotgun (WGS) entry which is preliminary data.</text>
</comment>